<dbReference type="PIRSF" id="PIRSF033328">
    <property type="entry name" value="Phest_Mll4975"/>
    <property type="match status" value="1"/>
</dbReference>
<accession>A0A7C1P916</accession>
<dbReference type="NCBIfam" id="TIGR03223">
    <property type="entry name" value="Phn_opern_protn"/>
    <property type="match status" value="1"/>
</dbReference>
<dbReference type="InterPro" id="IPR009389">
    <property type="entry name" value="DUF1045"/>
</dbReference>
<protein>
    <submittedName>
        <fullName evidence="1">DUF1045 domain-containing protein</fullName>
    </submittedName>
</protein>
<dbReference type="AlphaFoldDB" id="A0A7C1P916"/>
<proteinExistence type="predicted"/>
<comment type="caution">
    <text evidence="1">The sequence shown here is derived from an EMBL/GenBank/DDBJ whole genome shotgun (WGS) entry which is preliminary data.</text>
</comment>
<dbReference type="EMBL" id="DSKI01000815">
    <property type="protein sequence ID" value="HEB45129.1"/>
    <property type="molecule type" value="Genomic_DNA"/>
</dbReference>
<sequence>MRYALYFAPVAKDPLNLKAAEWLGRDAFSNADFARVAEGGVSADELDALTADPRRYGFHATLKAPFHLREGRSEAELLEAMEAFADDTSAFNIPSMIVGQLGHFFALVPNGLHPPLQEFAGRVVESFEPFRAPLSEADIARRKPDTLPPRQRENLLRWGYPYVFDEFRFHMTLTGPVPEPKAPAMASILADRFADFIERPLRIDGLALFVEPERGAPFLVHSRLPLKGAQPNG</sequence>
<evidence type="ECO:0000313" key="1">
    <source>
        <dbReference type="EMBL" id="HEB45129.1"/>
    </source>
</evidence>
<name>A0A7C1P916_9HYPH</name>
<organism evidence="1">
    <name type="scientific">Agrobacterium albertimagni</name>
    <dbReference type="NCBI Taxonomy" id="147266"/>
    <lineage>
        <taxon>Bacteria</taxon>
        <taxon>Pseudomonadati</taxon>
        <taxon>Pseudomonadota</taxon>
        <taxon>Alphaproteobacteria</taxon>
        <taxon>Hyphomicrobiales</taxon>
        <taxon>Rhizobiaceae</taxon>
        <taxon>Rhizobium/Agrobacterium group</taxon>
        <taxon>Agrobacterium</taxon>
    </lineage>
</organism>
<reference evidence="1" key="1">
    <citation type="journal article" date="2020" name="mSystems">
        <title>Genome- and Community-Level Interaction Insights into Carbon Utilization and Element Cycling Functions of Hydrothermarchaeota in Hydrothermal Sediment.</title>
        <authorList>
            <person name="Zhou Z."/>
            <person name="Liu Y."/>
            <person name="Xu W."/>
            <person name="Pan J."/>
            <person name="Luo Z.H."/>
            <person name="Li M."/>
        </authorList>
    </citation>
    <scope>NUCLEOTIDE SEQUENCE [LARGE SCALE GENOMIC DNA]</scope>
    <source>
        <strain evidence="1">SpSt-243</strain>
    </source>
</reference>
<dbReference type="Pfam" id="PF06299">
    <property type="entry name" value="DUF1045"/>
    <property type="match status" value="1"/>
</dbReference>
<gene>
    <name evidence="1" type="ORF">ENP70_15850</name>
</gene>
<dbReference type="Gene3D" id="3.90.1140.10">
    <property type="entry name" value="Cyclic phosphodiesterase"/>
    <property type="match status" value="1"/>
</dbReference>